<dbReference type="SUPFAM" id="SSF48371">
    <property type="entry name" value="ARM repeat"/>
    <property type="match status" value="1"/>
</dbReference>
<reference evidence="1" key="1">
    <citation type="submission" date="2019-08" db="EMBL/GenBank/DDBJ databases">
        <authorList>
            <person name="Kucharzyk K."/>
            <person name="Murdoch R.W."/>
            <person name="Higgins S."/>
            <person name="Loffler F."/>
        </authorList>
    </citation>
    <scope>NUCLEOTIDE SEQUENCE</scope>
</reference>
<proteinExistence type="predicted"/>
<dbReference type="AlphaFoldDB" id="A0A645ET41"/>
<comment type="caution">
    <text evidence="1">The sequence shown here is derived from an EMBL/GenBank/DDBJ whole genome shotgun (WGS) entry which is preliminary data.</text>
</comment>
<evidence type="ECO:0000313" key="1">
    <source>
        <dbReference type="EMBL" id="MPN03683.1"/>
    </source>
</evidence>
<protein>
    <submittedName>
        <fullName evidence="1">Uncharacterized protein</fullName>
    </submittedName>
</protein>
<dbReference type="EMBL" id="VSSQ01049611">
    <property type="protein sequence ID" value="MPN03683.1"/>
    <property type="molecule type" value="Genomic_DNA"/>
</dbReference>
<accession>A0A645ET41</accession>
<dbReference type="Gene3D" id="1.25.10.90">
    <property type="match status" value="1"/>
</dbReference>
<sequence length="58" mass="6820">MAVAWAVSYAYIDFPEKTLAFLKNNNLDNFTYNKSLQKIIESNRVSKEDKDLMRSMKK</sequence>
<gene>
    <name evidence="1" type="ORF">SDC9_150915</name>
</gene>
<dbReference type="InterPro" id="IPR016024">
    <property type="entry name" value="ARM-type_fold"/>
</dbReference>
<organism evidence="1">
    <name type="scientific">bioreactor metagenome</name>
    <dbReference type="NCBI Taxonomy" id="1076179"/>
    <lineage>
        <taxon>unclassified sequences</taxon>
        <taxon>metagenomes</taxon>
        <taxon>ecological metagenomes</taxon>
    </lineage>
</organism>
<name>A0A645ET41_9ZZZZ</name>